<dbReference type="GO" id="GO:0031177">
    <property type="term" value="F:phosphopantetheine binding"/>
    <property type="evidence" value="ECO:0007669"/>
    <property type="project" value="InterPro"/>
</dbReference>
<evidence type="ECO:0000256" key="7">
    <source>
        <dbReference type="ARBA" id="ARBA00023315"/>
    </source>
</evidence>
<dbReference type="SMART" id="SM00827">
    <property type="entry name" value="PKS_AT"/>
    <property type="match status" value="2"/>
</dbReference>
<dbReference type="SMART" id="SM01294">
    <property type="entry name" value="PKS_PP_betabranch"/>
    <property type="match status" value="2"/>
</dbReference>
<evidence type="ECO:0000259" key="8">
    <source>
        <dbReference type="PROSITE" id="PS50075"/>
    </source>
</evidence>
<feature type="domain" description="Carrier" evidence="8">
    <location>
        <begin position="3018"/>
        <end position="3093"/>
    </location>
</feature>
<evidence type="ECO:0000313" key="11">
    <source>
        <dbReference type="Proteomes" id="UP000286931"/>
    </source>
</evidence>
<dbReference type="RefSeq" id="WP_126641166.1">
    <property type="nucleotide sequence ID" value="NZ_BIFH01000032.1"/>
</dbReference>
<accession>A0A401YXM1</accession>
<dbReference type="SUPFAM" id="SSF47336">
    <property type="entry name" value="ACP-like"/>
    <property type="match status" value="2"/>
</dbReference>
<dbReference type="InterPro" id="IPR013968">
    <property type="entry name" value="PKS_KR"/>
</dbReference>
<dbReference type="PANTHER" id="PTHR43775">
    <property type="entry name" value="FATTY ACID SYNTHASE"/>
    <property type="match status" value="1"/>
</dbReference>
<dbReference type="GO" id="GO:0006633">
    <property type="term" value="P:fatty acid biosynthetic process"/>
    <property type="evidence" value="ECO:0007669"/>
    <property type="project" value="InterPro"/>
</dbReference>
<keyword evidence="2" id="KW-0596">Phosphopantetheine</keyword>
<dbReference type="SUPFAM" id="SSF51735">
    <property type="entry name" value="NAD(P)-binding Rossmann-fold domains"/>
    <property type="match status" value="4"/>
</dbReference>
<dbReference type="PANTHER" id="PTHR43775:SF51">
    <property type="entry name" value="INACTIVE PHENOLPHTHIOCEROL SYNTHESIS POLYKETIDE SYNTHASE TYPE I PKS1-RELATED"/>
    <property type="match status" value="1"/>
</dbReference>
<dbReference type="InterPro" id="IPR032821">
    <property type="entry name" value="PKS_assoc"/>
</dbReference>
<dbReference type="SUPFAM" id="SSF101173">
    <property type="entry name" value="Docking domain B of the erythromycin polyketide synthase (DEBS)"/>
    <property type="match status" value="1"/>
</dbReference>
<dbReference type="GO" id="GO:0004315">
    <property type="term" value="F:3-oxoacyl-[acyl-carrier-protein] synthase activity"/>
    <property type="evidence" value="ECO:0007669"/>
    <property type="project" value="InterPro"/>
</dbReference>
<dbReference type="InterPro" id="IPR016035">
    <property type="entry name" value="Acyl_Trfase/lysoPLipase"/>
</dbReference>
<evidence type="ECO:0000256" key="1">
    <source>
        <dbReference type="ARBA" id="ARBA00001957"/>
    </source>
</evidence>
<dbReference type="InterPro" id="IPR057326">
    <property type="entry name" value="KR_dom"/>
</dbReference>
<dbReference type="Proteomes" id="UP000286931">
    <property type="component" value="Unassembled WGS sequence"/>
</dbReference>
<dbReference type="InterPro" id="IPR015083">
    <property type="entry name" value="NorB/c/GfsB-D-like_docking"/>
</dbReference>
<dbReference type="FunFam" id="3.40.47.10:FF:000019">
    <property type="entry name" value="Polyketide synthase type I"/>
    <property type="match status" value="2"/>
</dbReference>
<dbReference type="Gene3D" id="1.10.1200.10">
    <property type="entry name" value="ACP-like"/>
    <property type="match status" value="2"/>
</dbReference>
<dbReference type="InterPro" id="IPR036299">
    <property type="entry name" value="Polyketide_synth_docking_sf"/>
</dbReference>
<dbReference type="InterPro" id="IPR014030">
    <property type="entry name" value="Ketoacyl_synth_N"/>
</dbReference>
<dbReference type="Pfam" id="PF00109">
    <property type="entry name" value="ketoacyl-synt"/>
    <property type="match status" value="2"/>
</dbReference>
<dbReference type="GO" id="GO:0033068">
    <property type="term" value="P:macrolide biosynthetic process"/>
    <property type="evidence" value="ECO:0007669"/>
    <property type="project" value="UniProtKB-ARBA"/>
</dbReference>
<evidence type="ECO:0000256" key="6">
    <source>
        <dbReference type="ARBA" id="ARBA00023268"/>
    </source>
</evidence>
<dbReference type="InterPro" id="IPR036291">
    <property type="entry name" value="NAD(P)-bd_dom_sf"/>
</dbReference>
<dbReference type="SUPFAM" id="SSF55048">
    <property type="entry name" value="Probable ACP-binding domain of malonyl-CoA ACP transacylase"/>
    <property type="match status" value="2"/>
</dbReference>
<keyword evidence="7" id="KW-0012">Acyltransferase</keyword>
<dbReference type="FunFam" id="3.40.366.10:FF:000002">
    <property type="entry name" value="Probable polyketide synthase 2"/>
    <property type="match status" value="2"/>
</dbReference>
<protein>
    <submittedName>
        <fullName evidence="10">Putative polyketide synthase</fullName>
    </submittedName>
</protein>
<dbReference type="InterPro" id="IPR009081">
    <property type="entry name" value="PP-bd_ACP"/>
</dbReference>
<dbReference type="SMART" id="SM00825">
    <property type="entry name" value="PKS_KS"/>
    <property type="match status" value="2"/>
</dbReference>
<dbReference type="InterPro" id="IPR020806">
    <property type="entry name" value="PKS_PP-bd"/>
</dbReference>
<dbReference type="PROSITE" id="PS00606">
    <property type="entry name" value="KS3_1"/>
    <property type="match status" value="2"/>
</dbReference>
<dbReference type="SUPFAM" id="SSF52151">
    <property type="entry name" value="FabD/lysophospholipase-like"/>
    <property type="match status" value="2"/>
</dbReference>
<dbReference type="Gene3D" id="3.40.47.10">
    <property type="match status" value="2"/>
</dbReference>
<dbReference type="InterPro" id="IPR014043">
    <property type="entry name" value="Acyl_transferase_dom"/>
</dbReference>
<evidence type="ECO:0000259" key="9">
    <source>
        <dbReference type="PROSITE" id="PS52004"/>
    </source>
</evidence>
<dbReference type="EMBL" id="BIFH01000032">
    <property type="protein sequence ID" value="GCD99362.1"/>
    <property type="molecule type" value="Genomic_DNA"/>
</dbReference>
<dbReference type="NCBIfam" id="NF045894">
    <property type="entry name" value="PKS_plus_SDR"/>
    <property type="match status" value="2"/>
</dbReference>
<evidence type="ECO:0000256" key="4">
    <source>
        <dbReference type="ARBA" id="ARBA00022679"/>
    </source>
</evidence>
<keyword evidence="4" id="KW-0808">Transferase</keyword>
<dbReference type="Pfam" id="PF08990">
    <property type="entry name" value="Docking"/>
    <property type="match status" value="1"/>
</dbReference>
<dbReference type="InterPro" id="IPR001227">
    <property type="entry name" value="Ac_transferase_dom_sf"/>
</dbReference>
<dbReference type="Pfam" id="PF00698">
    <property type="entry name" value="Acyl_transf_1"/>
    <property type="match status" value="2"/>
</dbReference>
<organism evidence="10 11">
    <name type="scientific">Embleya hyalina</name>
    <dbReference type="NCBI Taxonomy" id="516124"/>
    <lineage>
        <taxon>Bacteria</taxon>
        <taxon>Bacillati</taxon>
        <taxon>Actinomycetota</taxon>
        <taxon>Actinomycetes</taxon>
        <taxon>Kitasatosporales</taxon>
        <taxon>Streptomycetaceae</taxon>
        <taxon>Embleya</taxon>
    </lineage>
</organism>
<evidence type="ECO:0000313" key="10">
    <source>
        <dbReference type="EMBL" id="GCD99362.1"/>
    </source>
</evidence>
<dbReference type="Pfam" id="PF02801">
    <property type="entry name" value="Ketoacyl-synt_C"/>
    <property type="match status" value="2"/>
</dbReference>
<dbReference type="Pfam" id="PF18369">
    <property type="entry name" value="PKS_DE"/>
    <property type="match status" value="2"/>
</dbReference>
<dbReference type="Gene3D" id="3.40.50.720">
    <property type="entry name" value="NAD(P)-binding Rossmann-like Domain"/>
    <property type="match status" value="2"/>
</dbReference>
<gene>
    <name evidence="10" type="ORF">EHYA_07080</name>
</gene>
<evidence type="ECO:0000256" key="2">
    <source>
        <dbReference type="ARBA" id="ARBA00022450"/>
    </source>
</evidence>
<dbReference type="OrthoDB" id="9778690at2"/>
<dbReference type="PROSITE" id="PS52004">
    <property type="entry name" value="KS3_2"/>
    <property type="match status" value="2"/>
</dbReference>
<comment type="cofactor">
    <cofactor evidence="1">
        <name>pantetheine 4'-phosphate</name>
        <dbReference type="ChEBI" id="CHEBI:47942"/>
    </cofactor>
</comment>
<dbReference type="CDD" id="cd08952">
    <property type="entry name" value="KR_1_SDR_x"/>
    <property type="match status" value="2"/>
</dbReference>
<dbReference type="Gene3D" id="3.40.366.10">
    <property type="entry name" value="Malonyl-Coenzyme A Acyl Carrier Protein, domain 2"/>
    <property type="match status" value="2"/>
</dbReference>
<proteinExistence type="predicted"/>
<dbReference type="InterPro" id="IPR050091">
    <property type="entry name" value="PKS_NRPS_Biosynth_Enz"/>
</dbReference>
<dbReference type="Pfam" id="PF00550">
    <property type="entry name" value="PP-binding"/>
    <property type="match status" value="2"/>
</dbReference>
<keyword evidence="5" id="KW-0045">Antibiotic biosynthesis</keyword>
<dbReference type="InterPro" id="IPR018201">
    <property type="entry name" value="Ketoacyl_synth_AS"/>
</dbReference>
<dbReference type="PROSITE" id="PS50075">
    <property type="entry name" value="CARRIER"/>
    <property type="match status" value="2"/>
</dbReference>
<evidence type="ECO:0000256" key="5">
    <source>
        <dbReference type="ARBA" id="ARBA00023194"/>
    </source>
</evidence>
<keyword evidence="6" id="KW-0511">Multifunctional enzyme</keyword>
<keyword evidence="3" id="KW-0597">Phosphoprotein</keyword>
<name>A0A401YXM1_9ACTN</name>
<dbReference type="InterPro" id="IPR036736">
    <property type="entry name" value="ACP-like_sf"/>
</dbReference>
<sequence>MANEEKLRDYLTRVTADLHQARRRLRENEEARNEPIAVVGIGCRLPGGVHSAADLWRLVAEGRDAIGGFPTDRGWDLDGLYDADPDAVGRTYTRQGGFLYDAAEFDAAFFGVSPREALAADPQQRLLLETAWEALEDAGIDPAAVRGSATGVFAGVIAQEYTPRLYKSTPDRVDGYVLTGGTTSVASGRISYTFGFEGPAVTVDTACSSSLVALHLAAQSLRGGECDLALAGGATVMASPGMFVEFARQRGLSADGRCKAFAGAADGTGWAEGVGLLVLERLSDARRAGRRVLAVLRGSAVNQDGTSSQLTAPNGPSQQRVIRRALANAGLTPADVDAVEAHGTGTRLGDPIEAQALLATYGRDRAPERPLWLGSLKSNIGHAQAAAGVAGVIKMIEALRHGVLPGTLHVDEPTPHVDWSSGGVRLLTEARPWPEVDRPRRAAVSAFGVSGTNAHVIIELPDEDREVAESPTTVSAPSIPWVLSAKSVPALRAQAARLIDVPGAAEVGLSLVSARSVFGERAVVLGADRAELADGLAALARGEQTPTVVTGTAGAPGRTVFVFPGQGSQWTGMAADLYAEAPVFAARFDECAKAVEPHLDWSLVDVLTGVAGAPSLDRVDVVQPVLWAVLVSLAEVWRAYGVVPDALVGHSQGEIAAAVVAGGLSLEDGAAVVALRSRAILALSGRGGMASVALSEPVVRERIAAWGGRISVAAVNGPGQVVVSGEPDALAELVAVVTDEGGRARLIPVDYASHSAQVEEIRGRIVADLAGIVPVSGSVPVWSTVTGDWLDTAGMDADYWATNLRETVRFEDAVRGLAESGHGVFVEVSPHPVLTAAIQDTLEAAGAVDPVVVGTLRREQGDLLRLHTSLAEAFVRGVPVSWEAAFAFAEGTLPRVSLPTYAFQRERFWLDTGEHTEPVEAAADSAFWELVEGGDPAGLSAALGDVDGDLAEPLGAVLPALSSWWERRRSGAVTRSWRHRIVWRPVADAGRSRPGGIWLLAVPDDAEAAPWATWFGDALAAAGARVLPLAVAREDADRGVLRDRLTDAVAAADGPVAGIVSLLALAEGPVTGFAAVPWGAAATLALVQGLGDAGVVAPVWAVTDGAVSIGAEDPVRVPEQAQVWGFGGIAAAELPDLWGGLIDLPERIPTAAAADRLVAVLSGATGETEIALRGTALWARRLVRAAPTTGPEPTPWQPTGTVLVTGGTGALGGHAARWAAERGAPHVLLVSRSGAHAPGAAALAAEVGAFGARVSFAACDVGDRAALADVLAGIPADLPLTAVVHTAAVLDDAVIADLTLDQLDRVLRVKVEGARHLDELTRDLDLSAFVLFSSLAGICGVPGQGNYAPGNAHLDALAARRRAAGLPATAISWGHWAGGGIAAPEVEERLGRQGLRMLDPELAIRVLGQVLDAGDSHLTVCDIDWDVLFRDRRAPLVGELLDATGGGTGARPAALDAPTVDGFAARLAALGAADRPRFLVEAVRAQAAVVQGHASPAAVDAAKPLRDQGFDSLTSVELRNRLSAETGLKLPATLVFDYPTPNALAEFLRGELLGGVEAVDVVEAASGVDTTDDPVVIVGMACRLPGGVASPADLWHLVTAGTDAVGGLPTDRGWDVEGLYDPDPDRAGTSYTRNGAFLPDATEFDGAFFGISPREALAMDPQQRLLLETSWEALERAGIDPDTLRGSRTGVFAGLAGQDYLRDLTETPEGLEGYLGTGNAGSVASGRISYTLGFEGPAVTVDTACSSSLVALHLAAGSLRSGESDLALAGGVAVMASPNMLVEFSRQRALSVDGRCKAFAGAADGTGWAEGVGLVVLQRLSDARREGRRVLAVLRGSAVNQDGASNGLTAPNGPSQQRVIRAALADAGLSAGGVDVVEAHGTGTTLGDPIEAQALLATYGRGRDEDRPLWLGSLKSNIGHAQAAAGVAGVIKMVEALRHGVLPKTLHVDEPTPHVDWSSGGVRLLTEARAWPEVDRPRRAAVSAFGVSGTNAHVILESSPQESEPADERPAVDDVFPWVLSARTPDALRAQAARARGVLDENPVDVAFSLVASRASFVERAVLVGAADRAASLEALARGDHPTGVVTGTAGPVGKTVFVFPGQGSQWTGMAAELLDESPVFAARFAECATALAEFVDWSPVEVLTGVAGAPSLDRVDVVQPVLWAVLVSLAEVWRAYGVVPDALVGHSQGEIAAAVVAGGLSLRDGARVVALRSRAIGALSGRGGMASVAEPLVAVRERIAAWDGRISVAAVNGPGQVVVSGEPDALAELVAAVTEEDGRARLIPVDYASHSAQVEEIRARIVDDLAGLAPVSGTIPLWSTVTGGWLDTAEMDGAYWATNLRETVRFEEAVRGLAAAGHGVFVEASPHPVLTAAIEATLDEVGVEDPVVVGTLRRDQGGAERLHTSLAEAFVRGVAVDWTAGFAGVRARVVELPTYPFERRRYWIRDAAQGASATGSASGSASIDAAFWDLVERGDRVELAAALGTDASAESVGEVLPALSSWWDRRRSDATIDAWRHRVVWRPVGDAGPGRLAGTWLLPVPETEAATAWAEFLTAVLTAAGARVEPIPVARGAGERAALRGLVTGPRGPIAGVLSLLALADGTAPGFDAVPWGSAATVALVQALDDAGVSAPLWVATDGAVSIDARDPVRVPEQAQVWGFGGVVAAESPGSWGGLIDLPGEYPTGDAAAPVWARLTAVLAGAADEKEVAVRASGLRGRRLVRAPRGAARPTGTWRPSGTVLITGGTGALGGHVARWVAGRGAEHVLLVSRSGADAPGAARLAEEITALGATVSFAACDVADRAALSAVLDRVPEPFPLTAVLHAAAILDDAVIGDLTPEQQQRVSRVKVDGARHLDELTRDLDLSAFVLFSSVAGICGVAGQGNYAPGNAYLDALAARRRQAGRAATSVSWGHWAGGGIAAPEIEERLGRQGLTMLDPVRAAEALGHVLDADESHLTVCDIDWDVLFRDRPHPLVAELLRAPAARAAATHGATAGADTPASRLTALLAELPEEQRRPHLVDLVRTRAAIVHGHASAASVEAGKPFRDQGFDSLTAVELRNRLTAETGLKLPATLVFDHPTPNALAEFLHGELVPRTIPDAETVRAEIDRLEALLAQAAGDPAADPAEHAASAERLTTIAARWAAAAAPATAPDGPEVGAIDEEIDAATDAELIEFIGKQFGIS</sequence>
<dbReference type="GO" id="GO:0004312">
    <property type="term" value="F:fatty acid synthase activity"/>
    <property type="evidence" value="ECO:0007669"/>
    <property type="project" value="TreeGrafter"/>
</dbReference>
<evidence type="ECO:0000256" key="3">
    <source>
        <dbReference type="ARBA" id="ARBA00022553"/>
    </source>
</evidence>
<dbReference type="SMART" id="SM00823">
    <property type="entry name" value="PKS_PP"/>
    <property type="match status" value="2"/>
</dbReference>
<dbReference type="FunFam" id="1.10.1200.10:FF:000007">
    <property type="entry name" value="Probable polyketide synthase pks17"/>
    <property type="match status" value="2"/>
</dbReference>
<dbReference type="InterPro" id="IPR016039">
    <property type="entry name" value="Thiolase-like"/>
</dbReference>
<dbReference type="Gene3D" id="6.10.140.1830">
    <property type="match status" value="1"/>
</dbReference>
<reference evidence="10 11" key="1">
    <citation type="submission" date="2018-12" db="EMBL/GenBank/DDBJ databases">
        <title>Draft genome sequence of Embleya hyalina NBRC 13850T.</title>
        <authorList>
            <person name="Komaki H."/>
            <person name="Hosoyama A."/>
            <person name="Kimura A."/>
            <person name="Ichikawa N."/>
            <person name="Tamura T."/>
        </authorList>
    </citation>
    <scope>NUCLEOTIDE SEQUENCE [LARGE SCALE GENOMIC DNA]</scope>
    <source>
        <strain evidence="10 11">NBRC 13850</strain>
    </source>
</reference>
<keyword evidence="11" id="KW-1185">Reference proteome</keyword>
<dbReference type="SUPFAM" id="SSF53901">
    <property type="entry name" value="Thiolase-like"/>
    <property type="match status" value="2"/>
</dbReference>
<dbReference type="InterPro" id="IPR020841">
    <property type="entry name" value="PKS_Beta-ketoAc_synthase_dom"/>
</dbReference>
<dbReference type="InterPro" id="IPR014031">
    <property type="entry name" value="Ketoacyl_synth_C"/>
</dbReference>
<dbReference type="InterPro" id="IPR041618">
    <property type="entry name" value="PKS_DE"/>
</dbReference>
<feature type="domain" description="Ketosynthase family 3 (KS3)" evidence="9">
    <location>
        <begin position="33"/>
        <end position="460"/>
    </location>
</feature>
<dbReference type="CDD" id="cd00833">
    <property type="entry name" value="PKS"/>
    <property type="match status" value="2"/>
</dbReference>
<dbReference type="Pfam" id="PF08659">
    <property type="entry name" value="KR"/>
    <property type="match status" value="2"/>
</dbReference>
<dbReference type="Pfam" id="PF16197">
    <property type="entry name" value="KAsynt_C_assoc"/>
    <property type="match status" value="2"/>
</dbReference>
<dbReference type="SMART" id="SM00822">
    <property type="entry name" value="PKS_KR"/>
    <property type="match status" value="2"/>
</dbReference>
<feature type="domain" description="Carrier" evidence="8">
    <location>
        <begin position="1477"/>
        <end position="1552"/>
    </location>
</feature>
<dbReference type="Gene3D" id="3.30.70.3290">
    <property type="match status" value="2"/>
</dbReference>
<comment type="caution">
    <text evidence="10">The sequence shown here is derived from an EMBL/GenBank/DDBJ whole genome shotgun (WGS) entry which is preliminary data.</text>
</comment>
<feature type="domain" description="Ketosynthase family 3 (KS3)" evidence="9">
    <location>
        <begin position="1572"/>
        <end position="1998"/>
    </location>
</feature>
<dbReference type="InterPro" id="IPR016036">
    <property type="entry name" value="Malonyl_transacylase_ACP-bd"/>
</dbReference>